<dbReference type="SUPFAM" id="SSF53474">
    <property type="entry name" value="alpha/beta-Hydrolases"/>
    <property type="match status" value="1"/>
</dbReference>
<protein>
    <submittedName>
        <fullName evidence="3">Pimeloyl-ACP methyl ester carboxylesterase</fullName>
    </submittedName>
</protein>
<accession>A0A1G8YZE1</accession>
<proteinExistence type="predicted"/>
<gene>
    <name evidence="3" type="ORF">SAMN05216226_11713</name>
</gene>
<dbReference type="GO" id="GO:0016020">
    <property type="term" value="C:membrane"/>
    <property type="evidence" value="ECO:0007669"/>
    <property type="project" value="TreeGrafter"/>
</dbReference>
<dbReference type="Gene3D" id="3.40.50.1820">
    <property type="entry name" value="alpha/beta hydrolase"/>
    <property type="match status" value="1"/>
</dbReference>
<evidence type="ECO:0000259" key="2">
    <source>
        <dbReference type="Pfam" id="PF00561"/>
    </source>
</evidence>
<dbReference type="InterPro" id="IPR029058">
    <property type="entry name" value="AB_hydrolase_fold"/>
</dbReference>
<keyword evidence="1" id="KW-0378">Hydrolase</keyword>
<dbReference type="STRING" id="890420.SAMN05216226_11713"/>
<dbReference type="PRINTS" id="PR00111">
    <property type="entry name" value="ABHYDROLASE"/>
</dbReference>
<feature type="domain" description="AB hydrolase-1" evidence="2">
    <location>
        <begin position="46"/>
        <end position="240"/>
    </location>
</feature>
<dbReference type="EMBL" id="FNFC01000017">
    <property type="protein sequence ID" value="SDK08156.1"/>
    <property type="molecule type" value="Genomic_DNA"/>
</dbReference>
<dbReference type="InterPro" id="IPR050266">
    <property type="entry name" value="AB_hydrolase_sf"/>
</dbReference>
<dbReference type="InterPro" id="IPR000073">
    <property type="entry name" value="AB_hydrolase_1"/>
</dbReference>
<dbReference type="GO" id="GO:0016787">
    <property type="term" value="F:hydrolase activity"/>
    <property type="evidence" value="ECO:0007669"/>
    <property type="project" value="UniProtKB-KW"/>
</dbReference>
<sequence length="258" mass="27456">MPTTSADDGTELYYEVDGSGETIAFIGEAGLGAWQWGPQYTAVPGSYRTITWDLPGTGRSESPADDLAVDRLSRDLEAVLAATGVKNCHLVGAGLGGMVCLRYARAFDRARTLTLFNTAPSGDAVDTDALGVLCRADGRHADPLSVAFSAAFRDANPEVLDRISGWRREEDADTTAFDQQVAAVEGFDAGPLYELTVPTLVCHGADDPVVDASVGEALATDLPRGTHVPVEGRHLCFFEHSRPVTDRLLDFIDAADPS</sequence>
<dbReference type="Proteomes" id="UP000198856">
    <property type="component" value="Unassembled WGS sequence"/>
</dbReference>
<evidence type="ECO:0000256" key="1">
    <source>
        <dbReference type="ARBA" id="ARBA00022801"/>
    </source>
</evidence>
<reference evidence="3 4" key="1">
    <citation type="submission" date="2016-10" db="EMBL/GenBank/DDBJ databases">
        <authorList>
            <person name="de Groot N.N."/>
        </authorList>
    </citation>
    <scope>NUCLEOTIDE SEQUENCE [LARGE SCALE GENOMIC DNA]</scope>
    <source>
        <strain evidence="3 4">IBRC-M10015</strain>
    </source>
</reference>
<dbReference type="RefSeq" id="WP_092704393.1">
    <property type="nucleotide sequence ID" value="NZ_FNFC01000017.1"/>
</dbReference>
<evidence type="ECO:0000313" key="3">
    <source>
        <dbReference type="EMBL" id="SDK08156.1"/>
    </source>
</evidence>
<organism evidence="3 4">
    <name type="scientific">Halovenus aranensis</name>
    <dbReference type="NCBI Taxonomy" id="890420"/>
    <lineage>
        <taxon>Archaea</taxon>
        <taxon>Methanobacteriati</taxon>
        <taxon>Methanobacteriota</taxon>
        <taxon>Stenosarchaea group</taxon>
        <taxon>Halobacteria</taxon>
        <taxon>Halobacteriales</taxon>
        <taxon>Haloarculaceae</taxon>
        <taxon>Halovenus</taxon>
    </lineage>
</organism>
<dbReference type="OrthoDB" id="247398at2157"/>
<dbReference type="PANTHER" id="PTHR43798">
    <property type="entry name" value="MONOACYLGLYCEROL LIPASE"/>
    <property type="match status" value="1"/>
</dbReference>
<dbReference type="PANTHER" id="PTHR43798:SF31">
    <property type="entry name" value="AB HYDROLASE SUPERFAMILY PROTEIN YCLE"/>
    <property type="match status" value="1"/>
</dbReference>
<name>A0A1G8YZE1_9EURY</name>
<evidence type="ECO:0000313" key="4">
    <source>
        <dbReference type="Proteomes" id="UP000198856"/>
    </source>
</evidence>
<dbReference type="AlphaFoldDB" id="A0A1G8YZE1"/>
<dbReference type="Pfam" id="PF00561">
    <property type="entry name" value="Abhydrolase_1"/>
    <property type="match status" value="1"/>
</dbReference>
<keyword evidence="4" id="KW-1185">Reference proteome</keyword>